<organism evidence="5 6">
    <name type="scientific">Cherax quadricarinatus</name>
    <name type="common">Australian red claw crayfish</name>
    <dbReference type="NCBI Taxonomy" id="27406"/>
    <lineage>
        <taxon>Eukaryota</taxon>
        <taxon>Metazoa</taxon>
        <taxon>Ecdysozoa</taxon>
        <taxon>Arthropoda</taxon>
        <taxon>Crustacea</taxon>
        <taxon>Multicrustacea</taxon>
        <taxon>Malacostraca</taxon>
        <taxon>Eumalacostraca</taxon>
        <taxon>Eucarida</taxon>
        <taxon>Decapoda</taxon>
        <taxon>Pleocyemata</taxon>
        <taxon>Astacidea</taxon>
        <taxon>Parastacoidea</taxon>
        <taxon>Parastacidae</taxon>
        <taxon>Cherax</taxon>
    </lineage>
</organism>
<feature type="compositionally biased region" description="Polar residues" evidence="3">
    <location>
        <begin position="766"/>
        <end position="780"/>
    </location>
</feature>
<dbReference type="InterPro" id="IPR002068">
    <property type="entry name" value="A-crystallin/Hsp20_dom"/>
</dbReference>
<dbReference type="GO" id="GO:0005634">
    <property type="term" value="C:nucleus"/>
    <property type="evidence" value="ECO:0007669"/>
    <property type="project" value="TreeGrafter"/>
</dbReference>
<feature type="region of interest" description="Disordered" evidence="3">
    <location>
        <begin position="746"/>
        <end position="807"/>
    </location>
</feature>
<dbReference type="GO" id="GO:0051082">
    <property type="term" value="F:unfolded protein binding"/>
    <property type="evidence" value="ECO:0007669"/>
    <property type="project" value="TreeGrafter"/>
</dbReference>
<accession>A0AAW0X3K2</accession>
<protein>
    <recommendedName>
        <fullName evidence="4">SHSP domain-containing protein</fullName>
    </recommendedName>
</protein>
<feature type="compositionally biased region" description="Polar residues" evidence="3">
    <location>
        <begin position="73"/>
        <end position="105"/>
    </location>
</feature>
<dbReference type="CDD" id="cd06464">
    <property type="entry name" value="ACD_sHsps-like"/>
    <property type="match status" value="3"/>
</dbReference>
<dbReference type="GO" id="GO:0005737">
    <property type="term" value="C:cytoplasm"/>
    <property type="evidence" value="ECO:0007669"/>
    <property type="project" value="TreeGrafter"/>
</dbReference>
<feature type="domain" description="SHSP" evidence="4">
    <location>
        <begin position="900"/>
        <end position="1007"/>
    </location>
</feature>
<dbReference type="InterPro" id="IPR008978">
    <property type="entry name" value="HSP20-like_chaperone"/>
</dbReference>
<dbReference type="PROSITE" id="PS01031">
    <property type="entry name" value="SHSP"/>
    <property type="match status" value="4"/>
</dbReference>
<evidence type="ECO:0000313" key="5">
    <source>
        <dbReference type="EMBL" id="KAK8738457.1"/>
    </source>
</evidence>
<dbReference type="PANTHER" id="PTHR45640">
    <property type="entry name" value="HEAT SHOCK PROTEIN HSP-12.2-RELATED"/>
    <property type="match status" value="1"/>
</dbReference>
<dbReference type="Gene3D" id="2.60.40.790">
    <property type="match status" value="4"/>
</dbReference>
<dbReference type="GO" id="GO:0009408">
    <property type="term" value="P:response to heat"/>
    <property type="evidence" value="ECO:0007669"/>
    <property type="project" value="TreeGrafter"/>
</dbReference>
<proteinExistence type="inferred from homology"/>
<comment type="caution">
    <text evidence="5">The sequence shown here is derived from an EMBL/GenBank/DDBJ whole genome shotgun (WGS) entry which is preliminary data.</text>
</comment>
<dbReference type="PRINTS" id="PR00299">
    <property type="entry name" value="ACRYSTALLIN"/>
</dbReference>
<evidence type="ECO:0000313" key="6">
    <source>
        <dbReference type="Proteomes" id="UP001445076"/>
    </source>
</evidence>
<evidence type="ECO:0000256" key="3">
    <source>
        <dbReference type="SAM" id="MobiDB-lite"/>
    </source>
</evidence>
<dbReference type="CDD" id="cd06526">
    <property type="entry name" value="metazoan_ACD"/>
    <property type="match status" value="1"/>
</dbReference>
<sequence length="1057" mass="117990">MSSDGVLTITVPKKEPVSQTTKVDTNKINTKVNSSTMKGAQKEKINKFTSHLHHDVNAQASVSKTTEKENKSKMSTHVSADNETTKITTNNGTKVKNSSLVGSSPEQTSDFVLPISHRGPFFHDSFFEEARQDFEASVKSILDTWGETPVSDHMSSYRRLRERDLKEENQAVSLTEDHQTHKVVIDVRDFLGGDVKVKVVDENEVVVEGSVEHTHQGSVSKKSFLRRFSFPGLVRPDAVTSTMSSDGVLTITVPKKEPVSHTTKVDTNKINTKVNSSTMKGTQNEKINKFTSHLHHDVNAQASVSKTTEKENKSKMSTHISADNETTKITTNNGTKVKNSSLVGSSPEQTSDFVLPISHRGPFFHDSFFEEARQDFEASVKSILDTWGETPVSDHMSSYRRLRERDLKEENQAVSLTEDHQTHKVVIDVRDFLGGDVKVKVVDENEVVVEGSVEHTHQGSVSKKSFLRRFSFPGLVRPDAVTSTMSSDGVLTITVPKKEPVSHTTKVDTNKINTKVNSSTMKGTQNEKINKFTRHLHHDVNAQASVSKTTEEENKSKMSTHISADNETTKITTNNGTKVKNSSLVGSSPEQTSDFVLPISHRGPFFHDSFFEEARQDFEASVKSILDTWGETPVSDHMSSYRRLRERDLKEENQAVSLTEDHQTHKVVIDVRDFLGGDVKVKVVDENEVVVEGSVEHTHQGSVSKKSFLRRFSFPGLVRPDAVTSTMSSDGVLTITVPKKDEIKAKNTILDMTPNTNMQERRESSSVRGNSQHSEQSSLRRATAEAHGSSHNTEEKIKTRRSTAESSSIRNFINEASKRTEDIFSSFDQNETNNFTKNVLPWDLDTSLSISHKGLFFKDSFFQNARENFEAAVQEVLNKFGRVESACDDDLTTYRNLRESDLRDETQAMKVTENQDSHQVVMDVRDFLSGDVRVKAVGRNEVLVEGSVEKQEGCFKSTKSFSRRFTLPGVVNVNDVTSALSSDGVLTITAPKSTSDTSSLMTSAHQRTLLRQQDTSGTSCRSQQNYETAAESDEYKSHVFTKTSSFERFTSKNNSRN</sequence>
<dbReference type="Pfam" id="PF00011">
    <property type="entry name" value="HSP20"/>
    <property type="match status" value="4"/>
</dbReference>
<evidence type="ECO:0000259" key="4">
    <source>
        <dbReference type="PROSITE" id="PS01031"/>
    </source>
</evidence>
<dbReference type="Proteomes" id="UP001445076">
    <property type="component" value="Unassembled WGS sequence"/>
</dbReference>
<name>A0AAW0X3K2_CHEQU</name>
<gene>
    <name evidence="5" type="ORF">OTU49_003883</name>
</gene>
<feature type="domain" description="SHSP" evidence="4">
    <location>
        <begin position="405"/>
        <end position="515"/>
    </location>
</feature>
<reference evidence="5 6" key="1">
    <citation type="journal article" date="2024" name="BMC Genomics">
        <title>Genome assembly of redclaw crayfish (Cherax quadricarinatus) provides insights into its immune adaptation and hypoxia tolerance.</title>
        <authorList>
            <person name="Liu Z."/>
            <person name="Zheng J."/>
            <person name="Li H."/>
            <person name="Fang K."/>
            <person name="Wang S."/>
            <person name="He J."/>
            <person name="Zhou D."/>
            <person name="Weng S."/>
            <person name="Chi M."/>
            <person name="Gu Z."/>
            <person name="He J."/>
            <person name="Li F."/>
            <person name="Wang M."/>
        </authorList>
    </citation>
    <scope>NUCLEOTIDE SEQUENCE [LARGE SCALE GENOMIC DNA]</scope>
    <source>
        <strain evidence="5">ZL_2023a</strain>
    </source>
</reference>
<dbReference type="EMBL" id="JARKIK010000039">
    <property type="protein sequence ID" value="KAK8738457.1"/>
    <property type="molecule type" value="Genomic_DNA"/>
</dbReference>
<keyword evidence="6" id="KW-1185">Reference proteome</keyword>
<dbReference type="AlphaFoldDB" id="A0AAW0X3K2"/>
<feature type="region of interest" description="Disordered" evidence="3">
    <location>
        <begin position="58"/>
        <end position="105"/>
    </location>
</feature>
<dbReference type="SUPFAM" id="SSF49764">
    <property type="entry name" value="HSP20-like chaperones"/>
    <property type="match status" value="4"/>
</dbReference>
<evidence type="ECO:0000256" key="1">
    <source>
        <dbReference type="PROSITE-ProRule" id="PRU00285"/>
    </source>
</evidence>
<comment type="similarity">
    <text evidence="1 2">Belongs to the small heat shock protein (HSP20) family.</text>
</comment>
<evidence type="ECO:0000256" key="2">
    <source>
        <dbReference type="RuleBase" id="RU003616"/>
    </source>
</evidence>
<feature type="domain" description="SHSP" evidence="4">
    <location>
        <begin position="647"/>
        <end position="755"/>
    </location>
</feature>
<dbReference type="PANTHER" id="PTHR45640:SF26">
    <property type="entry name" value="RE23625P"/>
    <property type="match status" value="1"/>
</dbReference>
<feature type="domain" description="SHSP" evidence="4">
    <location>
        <begin position="163"/>
        <end position="273"/>
    </location>
</feature>
<dbReference type="GO" id="GO:0042026">
    <property type="term" value="P:protein refolding"/>
    <property type="evidence" value="ECO:0007669"/>
    <property type="project" value="TreeGrafter"/>
</dbReference>
<dbReference type="InterPro" id="IPR001436">
    <property type="entry name" value="Alpha-crystallin/sHSP_animal"/>
</dbReference>